<dbReference type="Gene3D" id="1.20.5.170">
    <property type="match status" value="1"/>
</dbReference>
<feature type="compositionally biased region" description="Polar residues" evidence="1">
    <location>
        <begin position="121"/>
        <end position="133"/>
    </location>
</feature>
<feature type="region of interest" description="Disordered" evidence="1">
    <location>
        <begin position="1"/>
        <end position="44"/>
    </location>
</feature>
<dbReference type="SUPFAM" id="SSF57959">
    <property type="entry name" value="Leucine zipper domain"/>
    <property type="match status" value="1"/>
</dbReference>
<dbReference type="PANTHER" id="PTHR40618">
    <property type="entry name" value="B-ZIP TRANSCRIPTION FACTOR (EUROFUNG)-RELATED"/>
    <property type="match status" value="1"/>
</dbReference>
<feature type="compositionally biased region" description="Polar residues" evidence="1">
    <location>
        <begin position="1"/>
        <end position="14"/>
    </location>
</feature>
<dbReference type="CDD" id="cd14688">
    <property type="entry name" value="bZIP_YAP"/>
    <property type="match status" value="1"/>
</dbReference>
<evidence type="ECO:0000313" key="2">
    <source>
        <dbReference type="EMBL" id="KAF7122633.1"/>
    </source>
</evidence>
<gene>
    <name evidence="2" type="ORF">CNMCM5793_000658</name>
    <name evidence="3" type="ORF">CNMCM6106_000106</name>
</gene>
<organism evidence="3 5">
    <name type="scientific">Aspergillus hiratsukae</name>
    <dbReference type="NCBI Taxonomy" id="1194566"/>
    <lineage>
        <taxon>Eukaryota</taxon>
        <taxon>Fungi</taxon>
        <taxon>Dikarya</taxon>
        <taxon>Ascomycota</taxon>
        <taxon>Pezizomycotina</taxon>
        <taxon>Eurotiomycetes</taxon>
        <taxon>Eurotiomycetidae</taxon>
        <taxon>Eurotiales</taxon>
        <taxon>Aspergillaceae</taxon>
        <taxon>Aspergillus</taxon>
        <taxon>Aspergillus subgen. Fumigati</taxon>
    </lineage>
</organism>
<dbReference type="PANTHER" id="PTHR40618:SF1">
    <property type="entry name" value="B-ZIP TRANSCRIPTION FACTOR (EUROFUNG)"/>
    <property type="match status" value="1"/>
</dbReference>
<evidence type="ECO:0000313" key="5">
    <source>
        <dbReference type="Proteomes" id="UP000662466"/>
    </source>
</evidence>
<evidence type="ECO:0000313" key="3">
    <source>
        <dbReference type="EMBL" id="KAF7163021.1"/>
    </source>
</evidence>
<dbReference type="OrthoDB" id="3555317at2759"/>
<feature type="compositionally biased region" description="Basic and acidic residues" evidence="1">
    <location>
        <begin position="30"/>
        <end position="44"/>
    </location>
</feature>
<accession>A0A8H6PXF3</accession>
<dbReference type="AlphaFoldDB" id="A0A8H6PXF3"/>
<evidence type="ECO:0008006" key="6">
    <source>
        <dbReference type="Google" id="ProtNLM"/>
    </source>
</evidence>
<evidence type="ECO:0000256" key="1">
    <source>
        <dbReference type="SAM" id="MobiDB-lite"/>
    </source>
</evidence>
<dbReference type="EMBL" id="JACBAD010002012">
    <property type="protein sequence ID" value="KAF7122633.1"/>
    <property type="molecule type" value="Genomic_DNA"/>
</dbReference>
<dbReference type="Proteomes" id="UP000630445">
    <property type="component" value="Unassembled WGS sequence"/>
</dbReference>
<evidence type="ECO:0000313" key="4">
    <source>
        <dbReference type="Proteomes" id="UP000630445"/>
    </source>
</evidence>
<reference evidence="3" key="1">
    <citation type="submission" date="2020-06" db="EMBL/GenBank/DDBJ databases">
        <title>Draft genome sequences of strains closely related to Aspergillus parafelis and Aspergillus hiratsukae.</title>
        <authorList>
            <person name="Dos Santos R.A.C."/>
            <person name="Rivero-Menendez O."/>
            <person name="Steenwyk J.L."/>
            <person name="Mead M.E."/>
            <person name="Goldman G.H."/>
            <person name="Alastruey-Izquierdo A."/>
            <person name="Rokas A."/>
        </authorList>
    </citation>
    <scope>NUCLEOTIDE SEQUENCE</scope>
    <source>
        <strain evidence="2">CNM-CM5793</strain>
        <strain evidence="3">CNM-CM6106</strain>
    </source>
</reference>
<feature type="compositionally biased region" description="Polar residues" evidence="1">
    <location>
        <begin position="175"/>
        <end position="184"/>
    </location>
</feature>
<dbReference type="EMBL" id="JACBAF010002218">
    <property type="protein sequence ID" value="KAF7163021.1"/>
    <property type="molecule type" value="Genomic_DNA"/>
</dbReference>
<feature type="region of interest" description="Disordered" evidence="1">
    <location>
        <begin position="121"/>
        <end position="185"/>
    </location>
</feature>
<proteinExistence type="predicted"/>
<dbReference type="InterPro" id="IPR046347">
    <property type="entry name" value="bZIP_sf"/>
</dbReference>
<dbReference type="Proteomes" id="UP000662466">
    <property type="component" value="Unassembled WGS sequence"/>
</dbReference>
<dbReference type="GO" id="GO:0003700">
    <property type="term" value="F:DNA-binding transcription factor activity"/>
    <property type="evidence" value="ECO:0007669"/>
    <property type="project" value="InterPro"/>
</dbReference>
<sequence length="234" mass="25547">MDTSPFEKQSDCQGTSEPSPPTSTSKRGRPRIERAGETAGERRKEQIRLAQRAYRVRKDLRIAELDQKVGELEQTILAVRDLYLSEHTSVVDSGIAMSHPFLLQTMQANLPLLISLTEPVSSRSAEDQPSSTHHSTDGSWDASFLGNTPPLPSPALSGQHPASGSEPLGLAFNSPFGSNSTSSGDAAGRSLDQFALDPFLLCDEHFWEQPNIDMNNDEISIGHFTSNEFSSTHP</sequence>
<protein>
    <recommendedName>
        <fullName evidence="6">BZIP domain-containing protein</fullName>
    </recommendedName>
</protein>
<keyword evidence="4" id="KW-1185">Reference proteome</keyword>
<name>A0A8H6PXF3_9EURO</name>
<comment type="caution">
    <text evidence="3">The sequence shown here is derived from an EMBL/GenBank/DDBJ whole genome shotgun (WGS) entry which is preliminary data.</text>
</comment>